<organism evidence="14 15">
    <name type="scientific">Roseivirga thermotolerans</name>
    <dbReference type="NCBI Taxonomy" id="1758176"/>
    <lineage>
        <taxon>Bacteria</taxon>
        <taxon>Pseudomonadati</taxon>
        <taxon>Bacteroidota</taxon>
        <taxon>Cytophagia</taxon>
        <taxon>Cytophagales</taxon>
        <taxon>Roseivirgaceae</taxon>
        <taxon>Roseivirga</taxon>
    </lineage>
</organism>
<evidence type="ECO:0000256" key="6">
    <source>
        <dbReference type="ARBA" id="ARBA00022960"/>
    </source>
</evidence>
<reference evidence="15" key="1">
    <citation type="journal article" date="2019" name="Int. J. Syst. Evol. Microbiol.">
        <title>The Global Catalogue of Microorganisms (GCM) 10K type strain sequencing project: providing services to taxonomists for standard genome sequencing and annotation.</title>
        <authorList>
            <consortium name="The Broad Institute Genomics Platform"/>
            <consortium name="The Broad Institute Genome Sequencing Center for Infectious Disease"/>
            <person name="Wu L."/>
            <person name="Ma J."/>
        </authorList>
    </citation>
    <scope>NUCLEOTIDE SEQUENCE [LARGE SCALE GENOMIC DNA]</scope>
    <source>
        <strain evidence="15">CGMCC 1.15111</strain>
    </source>
</reference>
<dbReference type="InterPro" id="IPR001182">
    <property type="entry name" value="FtsW/RodA"/>
</dbReference>
<evidence type="ECO:0000256" key="2">
    <source>
        <dbReference type="ARBA" id="ARBA00022475"/>
    </source>
</evidence>
<dbReference type="PANTHER" id="PTHR30474">
    <property type="entry name" value="CELL CYCLE PROTEIN"/>
    <property type="match status" value="1"/>
</dbReference>
<comment type="caution">
    <text evidence="14">The sequence shown here is derived from an EMBL/GenBank/DDBJ whole genome shotgun (WGS) entry which is preliminary data.</text>
</comment>
<dbReference type="Proteomes" id="UP000658258">
    <property type="component" value="Unassembled WGS sequence"/>
</dbReference>
<protein>
    <recommendedName>
        <fullName evidence="12">Cell wall polymerase</fullName>
    </recommendedName>
    <alternativeName>
        <fullName evidence="11">Peptidoglycan polymerase</fullName>
    </alternativeName>
</protein>
<dbReference type="InterPro" id="IPR011923">
    <property type="entry name" value="RodA/MrdB"/>
</dbReference>
<keyword evidence="8 13" id="KW-1133">Transmembrane helix</keyword>
<dbReference type="NCBIfam" id="TIGR02210">
    <property type="entry name" value="rodA_shape"/>
    <property type="match status" value="1"/>
</dbReference>
<keyword evidence="15" id="KW-1185">Reference proteome</keyword>
<comment type="subcellular location">
    <subcellularLocation>
        <location evidence="1">Membrane</location>
        <topology evidence="1">Multi-pass membrane protein</topology>
    </subcellularLocation>
</comment>
<keyword evidence="9 13" id="KW-0472">Membrane</keyword>
<dbReference type="EMBL" id="BNAG01000001">
    <property type="protein sequence ID" value="GHE53731.1"/>
    <property type="molecule type" value="Genomic_DNA"/>
</dbReference>
<evidence type="ECO:0000256" key="8">
    <source>
        <dbReference type="ARBA" id="ARBA00022989"/>
    </source>
</evidence>
<dbReference type="PANTHER" id="PTHR30474:SF1">
    <property type="entry name" value="PEPTIDOGLYCAN GLYCOSYLTRANSFERASE MRDB"/>
    <property type="match status" value="1"/>
</dbReference>
<dbReference type="PROSITE" id="PS00428">
    <property type="entry name" value="FTSW_RODA_SPOVE"/>
    <property type="match status" value="1"/>
</dbReference>
<evidence type="ECO:0000256" key="3">
    <source>
        <dbReference type="ARBA" id="ARBA00022676"/>
    </source>
</evidence>
<feature type="transmembrane region" description="Helical" evidence="13">
    <location>
        <begin position="148"/>
        <end position="176"/>
    </location>
</feature>
<keyword evidence="2" id="KW-1003">Cell membrane</keyword>
<name>A0ABQ3I6B4_9BACT</name>
<proteinExistence type="predicted"/>
<evidence type="ECO:0000313" key="15">
    <source>
        <dbReference type="Proteomes" id="UP000658258"/>
    </source>
</evidence>
<evidence type="ECO:0000256" key="7">
    <source>
        <dbReference type="ARBA" id="ARBA00022984"/>
    </source>
</evidence>
<gene>
    <name evidence="14" type="primary">rodA</name>
    <name evidence="14" type="ORF">GCM10011340_05300</name>
</gene>
<keyword evidence="4" id="KW-0808">Transferase</keyword>
<feature type="transmembrane region" description="Helical" evidence="13">
    <location>
        <begin position="231"/>
        <end position="252"/>
    </location>
</feature>
<evidence type="ECO:0000256" key="13">
    <source>
        <dbReference type="SAM" id="Phobius"/>
    </source>
</evidence>
<dbReference type="NCBIfam" id="NF037961">
    <property type="entry name" value="RodA_shape"/>
    <property type="match status" value="1"/>
</dbReference>
<keyword evidence="10" id="KW-0961">Cell wall biogenesis/degradation</keyword>
<feature type="transmembrane region" description="Helical" evidence="13">
    <location>
        <begin position="79"/>
        <end position="97"/>
    </location>
</feature>
<feature type="transmembrane region" description="Helical" evidence="13">
    <location>
        <begin position="327"/>
        <end position="347"/>
    </location>
</feature>
<dbReference type="RefSeq" id="WP_189628634.1">
    <property type="nucleotide sequence ID" value="NZ_BNAG01000001.1"/>
</dbReference>
<keyword evidence="3" id="KW-0328">Glycosyltransferase</keyword>
<keyword evidence="6" id="KW-0133">Cell shape</keyword>
<evidence type="ECO:0000256" key="5">
    <source>
        <dbReference type="ARBA" id="ARBA00022692"/>
    </source>
</evidence>
<evidence type="ECO:0000256" key="1">
    <source>
        <dbReference type="ARBA" id="ARBA00004141"/>
    </source>
</evidence>
<keyword evidence="5 13" id="KW-0812">Transmembrane</keyword>
<evidence type="ECO:0000313" key="14">
    <source>
        <dbReference type="EMBL" id="GHE53731.1"/>
    </source>
</evidence>
<evidence type="ECO:0000256" key="4">
    <source>
        <dbReference type="ARBA" id="ARBA00022679"/>
    </source>
</evidence>
<feature type="transmembrane region" description="Helical" evidence="13">
    <location>
        <begin position="359"/>
        <end position="386"/>
    </location>
</feature>
<feature type="transmembrane region" description="Helical" evidence="13">
    <location>
        <begin position="392"/>
        <end position="413"/>
    </location>
</feature>
<evidence type="ECO:0000256" key="10">
    <source>
        <dbReference type="ARBA" id="ARBA00023316"/>
    </source>
</evidence>
<feature type="transmembrane region" description="Helical" evidence="13">
    <location>
        <begin position="54"/>
        <end position="72"/>
    </location>
</feature>
<accession>A0ABQ3I6B4</accession>
<evidence type="ECO:0000256" key="12">
    <source>
        <dbReference type="ARBA" id="ARBA00033270"/>
    </source>
</evidence>
<evidence type="ECO:0000256" key="11">
    <source>
        <dbReference type="ARBA" id="ARBA00032370"/>
    </source>
</evidence>
<dbReference type="InterPro" id="IPR018365">
    <property type="entry name" value="Cell_cycle_FtsW-rel_CS"/>
</dbReference>
<feature type="transmembrane region" description="Helical" evidence="13">
    <location>
        <begin position="183"/>
        <end position="202"/>
    </location>
</feature>
<sequence>MRREGGLFGDLDWLVVFLYFTLVALGWTNIYASVYDPVQDQNIFDLSLESGKQLLWIGTSVILIVVILLLDFRIYESFAPILYVFMILLLAGVLVFGREVNGAKAWFEIGSFRLQPAEFTKLATALFMGRYIATTNVKLTDFSTQVKALLMILIPIGLIQLQPDTGSAMVFAALLIPLYREGFPAIYLILGISAAVLFILTLLVPQPYIFIGIGSLTLLLILFQEKSRKRILSTIALMLVISSFVFGIDYFLNNLIKPYQRSRIEAIFRPELVNPKAEGWNLEQSKIAIGSGGFSGKGFLEGTQTKFGYVPEQSTDFIFSTLAEEHGWLGCAVLIFLFIALVMRLVFIAERQKSKFARFYGYAVAGIIFFHFTINIAMTIGLFPVVGIPLPFISYGGSSLWSFTIMLFVLLKIDMHRAQVLSRH</sequence>
<evidence type="ECO:0000256" key="9">
    <source>
        <dbReference type="ARBA" id="ARBA00023136"/>
    </source>
</evidence>
<feature type="transmembrane region" description="Helical" evidence="13">
    <location>
        <begin position="12"/>
        <end position="34"/>
    </location>
</feature>
<keyword evidence="7" id="KW-0573">Peptidoglycan synthesis</keyword>
<dbReference type="Pfam" id="PF01098">
    <property type="entry name" value="FTSW_RODA_SPOVE"/>
    <property type="match status" value="2"/>
</dbReference>
<feature type="transmembrane region" description="Helical" evidence="13">
    <location>
        <begin position="208"/>
        <end position="224"/>
    </location>
</feature>